<name>A0ABR9XHK8_9SPHI</name>
<evidence type="ECO:0000313" key="2">
    <source>
        <dbReference type="EMBL" id="MBE9666861.1"/>
    </source>
</evidence>
<gene>
    <name evidence="2" type="ORF">IRJ18_10855</name>
</gene>
<dbReference type="Proteomes" id="UP000632774">
    <property type="component" value="Unassembled WGS sequence"/>
</dbReference>
<evidence type="ECO:0000259" key="1">
    <source>
        <dbReference type="Pfam" id="PF09851"/>
    </source>
</evidence>
<organism evidence="2 3">
    <name type="scientific">Mucilaginibacter boryungensis</name>
    <dbReference type="NCBI Taxonomy" id="768480"/>
    <lineage>
        <taxon>Bacteria</taxon>
        <taxon>Pseudomonadati</taxon>
        <taxon>Bacteroidota</taxon>
        <taxon>Sphingobacteriia</taxon>
        <taxon>Sphingobacteriales</taxon>
        <taxon>Sphingobacteriaceae</taxon>
        <taxon>Mucilaginibacter</taxon>
    </lineage>
</organism>
<keyword evidence="3" id="KW-1185">Reference proteome</keyword>
<dbReference type="InterPro" id="IPR018649">
    <property type="entry name" value="SHOCT"/>
</dbReference>
<sequence>MGGTDKVIFTIKNGGIVTYNVWIFEALSACEITPCPGANASSANHGSVADELIKLKKLLDEGALTKDEYNAQKKKLLDQ</sequence>
<dbReference type="EMBL" id="JADFFM010000001">
    <property type="protein sequence ID" value="MBE9666861.1"/>
    <property type="molecule type" value="Genomic_DNA"/>
</dbReference>
<proteinExistence type="predicted"/>
<feature type="domain" description="SHOCT" evidence="1">
    <location>
        <begin position="50"/>
        <end position="77"/>
    </location>
</feature>
<comment type="caution">
    <text evidence="2">The sequence shown here is derived from an EMBL/GenBank/DDBJ whole genome shotgun (WGS) entry which is preliminary data.</text>
</comment>
<reference evidence="2 3" key="1">
    <citation type="submission" date="2020-10" db="EMBL/GenBank/DDBJ databases">
        <title>Mucilaginibacter mali sp. nov., isolated from rhizosphere soil of apple orchard.</title>
        <authorList>
            <person name="Lee J.-S."/>
            <person name="Kim H.S."/>
            <person name="Kim J.-S."/>
        </authorList>
    </citation>
    <scope>NUCLEOTIDE SEQUENCE [LARGE SCALE GENOMIC DNA]</scope>
    <source>
        <strain evidence="2 3">KCTC 23157</strain>
    </source>
</reference>
<dbReference type="Pfam" id="PF09851">
    <property type="entry name" value="SHOCT"/>
    <property type="match status" value="1"/>
</dbReference>
<evidence type="ECO:0000313" key="3">
    <source>
        <dbReference type="Proteomes" id="UP000632774"/>
    </source>
</evidence>
<accession>A0ABR9XHK8</accession>
<protein>
    <submittedName>
        <fullName evidence="2">SHOCT domain-containing protein</fullName>
    </submittedName>
</protein>